<keyword evidence="2" id="KW-1185">Reference proteome</keyword>
<reference evidence="1 2" key="1">
    <citation type="submission" date="2016-10" db="EMBL/GenBank/DDBJ databases">
        <authorList>
            <person name="de Groot N.N."/>
        </authorList>
    </citation>
    <scope>NUCLEOTIDE SEQUENCE [LARGE SCALE GENOMIC DNA]</scope>
    <source>
        <strain evidence="1">MBHS1</strain>
    </source>
</reference>
<proteinExistence type="predicted"/>
<organism evidence="1 2">
    <name type="scientific">Candidatus Venteria ishoeyi</name>
    <dbReference type="NCBI Taxonomy" id="1899563"/>
    <lineage>
        <taxon>Bacteria</taxon>
        <taxon>Pseudomonadati</taxon>
        <taxon>Pseudomonadota</taxon>
        <taxon>Gammaproteobacteria</taxon>
        <taxon>Thiotrichales</taxon>
        <taxon>Thiotrichaceae</taxon>
        <taxon>Venteria</taxon>
    </lineage>
</organism>
<dbReference type="EMBL" id="FMSV02000373">
    <property type="protein sequence ID" value="SEH05704.1"/>
    <property type="molecule type" value="Genomic_DNA"/>
</dbReference>
<sequence>MGHGCLAGEYQAALDEVYYKRILREDESYSVKKLGAYAQDLSALAAFFPQGWKQPEHTGLSVAEQGWLLAAAAFRLMSLGRLSEALAPRAADLELSIKIKDWKGASITAQNLTDLHLPLGNLEQAAASARQAVAYAQQAEDLFLQMASYASLGRVLHHQGLLEQAATAFKTAEEKQAKDDPESPRLYSVWGAQYCAFLLDLVALVNNHDKYSKAEIAKFGIENLLLDFSAQETIQEVLDRGMYSLEIVQNIGDPLSIALDRLSIARAQAALKQNQAASSSFDLAVKAVEESKRYDFTPSFYLSRANFQLQQGETNKARQDLDAAWAIINANNMELYAVDAHLLEAAYHQLIPNNNKPASTNNKQK</sequence>
<accession>A0A1H6F9L1</accession>
<dbReference type="AlphaFoldDB" id="A0A1H6F9L1"/>
<dbReference type="Proteomes" id="UP000236724">
    <property type="component" value="Unassembled WGS sequence"/>
</dbReference>
<dbReference type="Gene3D" id="1.25.40.10">
    <property type="entry name" value="Tetratricopeptide repeat domain"/>
    <property type="match status" value="2"/>
</dbReference>
<gene>
    <name evidence="1" type="ORF">MBHS_01559</name>
</gene>
<evidence type="ECO:0000313" key="1">
    <source>
        <dbReference type="EMBL" id="SEH05704.1"/>
    </source>
</evidence>
<dbReference type="SUPFAM" id="SSF48452">
    <property type="entry name" value="TPR-like"/>
    <property type="match status" value="2"/>
</dbReference>
<dbReference type="InterPro" id="IPR011990">
    <property type="entry name" value="TPR-like_helical_dom_sf"/>
</dbReference>
<protein>
    <recommendedName>
        <fullName evidence="3">Tetratricopeptide repeat protein</fullName>
    </recommendedName>
</protein>
<evidence type="ECO:0008006" key="3">
    <source>
        <dbReference type="Google" id="ProtNLM"/>
    </source>
</evidence>
<evidence type="ECO:0000313" key="2">
    <source>
        <dbReference type="Proteomes" id="UP000236724"/>
    </source>
</evidence>
<name>A0A1H6F9L1_9GAMM</name>